<dbReference type="RefSeq" id="XP_017771680.1">
    <property type="nucleotide sequence ID" value="XM_017916191.1"/>
</dbReference>
<dbReference type="InterPro" id="IPR010987">
    <property type="entry name" value="Glutathione-S-Trfase_C-like"/>
</dbReference>
<dbReference type="Gene3D" id="1.20.1050.10">
    <property type="match status" value="1"/>
</dbReference>
<evidence type="ECO:0000259" key="4">
    <source>
        <dbReference type="PROSITE" id="PS50405"/>
    </source>
</evidence>
<dbReference type="SUPFAM" id="SSF52833">
    <property type="entry name" value="Thioredoxin-like"/>
    <property type="match status" value="1"/>
</dbReference>
<protein>
    <submittedName>
        <fullName evidence="6">Pyrimidodiazepine synthase-like</fullName>
    </submittedName>
</protein>
<dbReference type="InterPro" id="IPR004045">
    <property type="entry name" value="Glutathione_S-Trfase_N"/>
</dbReference>
<name>A0ABM1MAT0_NICVS</name>
<dbReference type="PROSITE" id="PS50404">
    <property type="entry name" value="GST_NTER"/>
    <property type="match status" value="1"/>
</dbReference>
<dbReference type="Pfam" id="PF13417">
    <property type="entry name" value="GST_N_3"/>
    <property type="match status" value="1"/>
</dbReference>
<dbReference type="PROSITE" id="PS50405">
    <property type="entry name" value="GST_CTER"/>
    <property type="match status" value="1"/>
</dbReference>
<evidence type="ECO:0000259" key="3">
    <source>
        <dbReference type="PROSITE" id="PS50404"/>
    </source>
</evidence>
<dbReference type="Pfam" id="PF13410">
    <property type="entry name" value="GST_C_2"/>
    <property type="match status" value="1"/>
</dbReference>
<dbReference type="SFLD" id="SFLDS00019">
    <property type="entry name" value="Glutathione_Transferase_(cytos"/>
    <property type="match status" value="1"/>
</dbReference>
<dbReference type="SFLD" id="SFLDG00358">
    <property type="entry name" value="Main_(cytGST)"/>
    <property type="match status" value="1"/>
</dbReference>
<gene>
    <name evidence="6" type="primary">LOC108559062</name>
</gene>
<sequence length="241" mass="27495">MSSLHLAAGSEQPAKVDGKLRLYSMEFCPYAHRSRLVLKAKNLPHDIVNVNLMNKPEWLFKIHPEGKVPTLDTGSEIIVESLDICNYLDDKYPEPPLYPSDEATKAKDKELIQKIGSLTAVFTKIIFMQEKKSPAEWLEELLPHLNVFEEELKKRGTVYFGGSNPGMVDYMLWPWGERAKTIGIILGEKLPILDGDLPCLRSWKKAIRNHPVPDSMYNGPEKFYKVVLFKTAGHKPEYDKI</sequence>
<evidence type="ECO:0000313" key="6">
    <source>
        <dbReference type="RefSeq" id="XP_017771680.1"/>
    </source>
</evidence>
<dbReference type="InterPro" id="IPR050983">
    <property type="entry name" value="GST_Omega/HSP26"/>
</dbReference>
<organism evidence="5 6">
    <name type="scientific">Nicrophorus vespilloides</name>
    <name type="common">Boreal carrion beetle</name>
    <dbReference type="NCBI Taxonomy" id="110193"/>
    <lineage>
        <taxon>Eukaryota</taxon>
        <taxon>Metazoa</taxon>
        <taxon>Ecdysozoa</taxon>
        <taxon>Arthropoda</taxon>
        <taxon>Hexapoda</taxon>
        <taxon>Insecta</taxon>
        <taxon>Pterygota</taxon>
        <taxon>Neoptera</taxon>
        <taxon>Endopterygota</taxon>
        <taxon>Coleoptera</taxon>
        <taxon>Polyphaga</taxon>
        <taxon>Staphyliniformia</taxon>
        <taxon>Silphidae</taxon>
        <taxon>Nicrophorinae</taxon>
        <taxon>Nicrophorus</taxon>
    </lineage>
</organism>
<feature type="domain" description="GST N-terminal" evidence="3">
    <location>
        <begin position="18"/>
        <end position="96"/>
    </location>
</feature>
<dbReference type="PRINTS" id="PR01625">
    <property type="entry name" value="GSTRNSFRASEO"/>
</dbReference>
<dbReference type="InterPro" id="IPR036249">
    <property type="entry name" value="Thioredoxin-like_sf"/>
</dbReference>
<dbReference type="Proteomes" id="UP000695000">
    <property type="component" value="Unplaced"/>
</dbReference>
<reference evidence="6" key="1">
    <citation type="submission" date="2025-08" db="UniProtKB">
        <authorList>
            <consortium name="RefSeq"/>
        </authorList>
    </citation>
    <scope>IDENTIFICATION</scope>
    <source>
        <tissue evidence="6">Whole Larva</tissue>
    </source>
</reference>
<evidence type="ECO:0000256" key="1">
    <source>
        <dbReference type="ARBA" id="ARBA00011067"/>
    </source>
</evidence>
<evidence type="ECO:0000256" key="2">
    <source>
        <dbReference type="ARBA" id="ARBA00023002"/>
    </source>
</evidence>
<dbReference type="SUPFAM" id="SSF47616">
    <property type="entry name" value="GST C-terminal domain-like"/>
    <property type="match status" value="1"/>
</dbReference>
<proteinExistence type="inferred from homology"/>
<comment type="similarity">
    <text evidence="1">Belongs to the GST superfamily. Omega family.</text>
</comment>
<dbReference type="InterPro" id="IPR036282">
    <property type="entry name" value="Glutathione-S-Trfase_C_sf"/>
</dbReference>
<dbReference type="InterPro" id="IPR040079">
    <property type="entry name" value="Glutathione_S-Trfase"/>
</dbReference>
<dbReference type="InterPro" id="IPR005442">
    <property type="entry name" value="GST_omega"/>
</dbReference>
<dbReference type="PANTHER" id="PTHR43968:SF6">
    <property type="entry name" value="GLUTATHIONE S-TRANSFERASE OMEGA"/>
    <property type="match status" value="1"/>
</dbReference>
<dbReference type="Gene3D" id="3.40.30.10">
    <property type="entry name" value="Glutaredoxin"/>
    <property type="match status" value="1"/>
</dbReference>
<keyword evidence="2" id="KW-0560">Oxidoreductase</keyword>
<evidence type="ECO:0000313" key="5">
    <source>
        <dbReference type="Proteomes" id="UP000695000"/>
    </source>
</evidence>
<keyword evidence="5" id="KW-1185">Reference proteome</keyword>
<dbReference type="GeneID" id="108559062"/>
<accession>A0ABM1MAT0</accession>
<feature type="domain" description="GST C-terminal" evidence="4">
    <location>
        <begin position="101"/>
        <end position="229"/>
    </location>
</feature>
<dbReference type="PANTHER" id="PTHR43968">
    <property type="match status" value="1"/>
</dbReference>